<keyword evidence="2" id="KW-0812">Transmembrane</keyword>
<organism evidence="5 6">
    <name type="scientific">Christiangramia flava JLT2011</name>
    <dbReference type="NCBI Taxonomy" id="1229726"/>
    <lineage>
        <taxon>Bacteria</taxon>
        <taxon>Pseudomonadati</taxon>
        <taxon>Bacteroidota</taxon>
        <taxon>Flavobacteriia</taxon>
        <taxon>Flavobacteriales</taxon>
        <taxon>Flavobacteriaceae</taxon>
        <taxon>Christiangramia</taxon>
    </lineage>
</organism>
<keyword evidence="4" id="KW-0472">Membrane</keyword>
<dbReference type="EMBL" id="CP016359">
    <property type="protein sequence ID" value="APU69194.1"/>
    <property type="molecule type" value="Genomic_DNA"/>
</dbReference>
<dbReference type="InterPro" id="IPR009908">
    <property type="entry name" value="Methylamine_util_MauE"/>
</dbReference>
<evidence type="ECO:0000256" key="2">
    <source>
        <dbReference type="ARBA" id="ARBA00022692"/>
    </source>
</evidence>
<dbReference type="RefSeq" id="WP_083644886.1">
    <property type="nucleotide sequence ID" value="NZ_AMRU01000007.1"/>
</dbReference>
<sequence length="115" mass="13445">MAWHLILMAVIYIAAGINHFIKPKIYVRIIPDYLPAHAFLVYLSGIFEIALGIMLFWKNLRPFAIWGIILMLIVFFTVHIHMLRSEKAASGLPKWVLILRIPLQFALIYWAYSYL</sequence>
<dbReference type="GO" id="GO:0030416">
    <property type="term" value="P:methylamine metabolic process"/>
    <property type="evidence" value="ECO:0007669"/>
    <property type="project" value="InterPro"/>
</dbReference>
<reference evidence="5 6" key="1">
    <citation type="submission" date="2016-07" db="EMBL/GenBank/DDBJ databases">
        <title>Multi-omics approach to identify versatile polysaccharide utilization systems of a marine flavobacterium Gramella flava.</title>
        <authorList>
            <person name="Tang K."/>
        </authorList>
    </citation>
    <scope>NUCLEOTIDE SEQUENCE [LARGE SCALE GENOMIC DNA]</scope>
    <source>
        <strain evidence="5 6">JLT2011</strain>
    </source>
</reference>
<dbReference type="GO" id="GO:0016020">
    <property type="term" value="C:membrane"/>
    <property type="evidence" value="ECO:0007669"/>
    <property type="project" value="UniProtKB-SubCell"/>
</dbReference>
<evidence type="ECO:0000313" key="5">
    <source>
        <dbReference type="EMBL" id="APU69194.1"/>
    </source>
</evidence>
<dbReference type="Pfam" id="PF07291">
    <property type="entry name" value="MauE"/>
    <property type="match status" value="1"/>
</dbReference>
<comment type="subcellular location">
    <subcellularLocation>
        <location evidence="1">Membrane</location>
        <topology evidence="1">Multi-pass membrane protein</topology>
    </subcellularLocation>
</comment>
<accession>A0A1L7I7J8</accession>
<evidence type="ECO:0000256" key="3">
    <source>
        <dbReference type="ARBA" id="ARBA00022989"/>
    </source>
</evidence>
<keyword evidence="6" id="KW-1185">Reference proteome</keyword>
<name>A0A1L7I7J8_9FLAO</name>
<dbReference type="PANTHER" id="PTHR36974">
    <property type="entry name" value="MEMBRANE PROTEIN-RELATED"/>
    <property type="match status" value="1"/>
</dbReference>
<evidence type="ECO:0000313" key="6">
    <source>
        <dbReference type="Proteomes" id="UP000186230"/>
    </source>
</evidence>
<dbReference type="OrthoDB" id="327939at2"/>
<protein>
    <submittedName>
        <fullName evidence="5">Uncharacterized protein</fullName>
    </submittedName>
</protein>
<dbReference type="STRING" id="1229726.GRFL_2470"/>
<dbReference type="PANTHER" id="PTHR36974:SF1">
    <property type="entry name" value="DOXX FAMILY MEMBRANE PROTEIN"/>
    <property type="match status" value="1"/>
</dbReference>
<keyword evidence="3" id="KW-1133">Transmembrane helix</keyword>
<dbReference type="KEGG" id="gfl:GRFL_2470"/>
<dbReference type="AlphaFoldDB" id="A0A1L7I7J8"/>
<dbReference type="Proteomes" id="UP000186230">
    <property type="component" value="Chromosome"/>
</dbReference>
<gene>
    <name evidence="5" type="ORF">GRFL_2470</name>
</gene>
<evidence type="ECO:0000256" key="4">
    <source>
        <dbReference type="ARBA" id="ARBA00023136"/>
    </source>
</evidence>
<proteinExistence type="predicted"/>
<evidence type="ECO:0000256" key="1">
    <source>
        <dbReference type="ARBA" id="ARBA00004141"/>
    </source>
</evidence>